<comment type="caution">
    <text evidence="2">The sequence shown here is derived from an EMBL/GenBank/DDBJ whole genome shotgun (WGS) entry which is preliminary data.</text>
</comment>
<name>K2JLE2_9GAMM</name>
<keyword evidence="3" id="KW-1185">Reference proteome</keyword>
<gene>
    <name evidence="2" type="ORF">B3C1_08046</name>
</gene>
<dbReference type="Proteomes" id="UP000006755">
    <property type="component" value="Unassembled WGS sequence"/>
</dbReference>
<dbReference type="AlphaFoldDB" id="K2JLE2"/>
<dbReference type="STRING" id="745411.B3C1_08046"/>
<evidence type="ECO:0000259" key="1">
    <source>
        <dbReference type="Pfam" id="PF26109"/>
    </source>
</evidence>
<protein>
    <recommendedName>
        <fullName evidence="1">DNA-binding transcriptional repressor CapW winged helix-turn-helix domain-containing protein</fullName>
    </recommendedName>
</protein>
<dbReference type="InterPro" id="IPR059019">
    <property type="entry name" value="WHD_CapW"/>
</dbReference>
<dbReference type="RefSeq" id="WP_008484089.1">
    <property type="nucleotide sequence ID" value="NZ_AMRI01000009.1"/>
</dbReference>
<accession>K2JLE2</accession>
<evidence type="ECO:0000313" key="3">
    <source>
        <dbReference type="Proteomes" id="UP000006755"/>
    </source>
</evidence>
<organism evidence="2 3">
    <name type="scientific">Gallaecimonas xiamenensis 3-C-1</name>
    <dbReference type="NCBI Taxonomy" id="745411"/>
    <lineage>
        <taxon>Bacteria</taxon>
        <taxon>Pseudomonadati</taxon>
        <taxon>Pseudomonadota</taxon>
        <taxon>Gammaproteobacteria</taxon>
        <taxon>Enterobacterales</taxon>
        <taxon>Gallaecimonadaceae</taxon>
        <taxon>Gallaecimonas</taxon>
    </lineage>
</organism>
<dbReference type="EMBL" id="AMRI01000009">
    <property type="protein sequence ID" value="EKE75212.1"/>
    <property type="molecule type" value="Genomic_DNA"/>
</dbReference>
<proteinExistence type="predicted"/>
<reference evidence="2 3" key="1">
    <citation type="journal article" date="2012" name="J. Bacteriol.">
        <title>Genome Sequence of Gallaecimonas xiamenensis Type Strain 3-C-1.</title>
        <authorList>
            <person name="Lai Q."/>
            <person name="Wang L."/>
            <person name="Wang W."/>
            <person name="Shao Z."/>
        </authorList>
    </citation>
    <scope>NUCLEOTIDE SEQUENCE [LARGE SCALE GENOMIC DNA]</scope>
    <source>
        <strain evidence="2 3">3-C-1</strain>
    </source>
</reference>
<dbReference type="Pfam" id="PF26109">
    <property type="entry name" value="WHD_BrxR"/>
    <property type="match status" value="1"/>
</dbReference>
<evidence type="ECO:0000313" key="2">
    <source>
        <dbReference type="EMBL" id="EKE75212.1"/>
    </source>
</evidence>
<dbReference type="OrthoDB" id="6400324at2"/>
<sequence length="107" mass="11925">MKQSTRFCLIEACLLRHGLVRRRHICEGFDINLASATRLFNQYREQHPGNISYDPTVKAYIKADAFVPSQLAELMCGEGSPASDGAALLMAKDYLDSFRTVTGIDLN</sequence>
<feature type="domain" description="DNA-binding transcriptional repressor CapW winged helix-turn-helix" evidence="1">
    <location>
        <begin position="3"/>
        <end position="70"/>
    </location>
</feature>